<keyword evidence="3" id="KW-1185">Reference proteome</keyword>
<organism evidence="2 3">
    <name type="scientific">Cellvibrio zantedeschiae</name>
    <dbReference type="NCBI Taxonomy" id="1237077"/>
    <lineage>
        <taxon>Bacteria</taxon>
        <taxon>Pseudomonadati</taxon>
        <taxon>Pseudomonadota</taxon>
        <taxon>Gammaproteobacteria</taxon>
        <taxon>Cellvibrionales</taxon>
        <taxon>Cellvibrionaceae</taxon>
        <taxon>Cellvibrio</taxon>
    </lineage>
</organism>
<protein>
    <submittedName>
        <fullName evidence="2">Uncharacterized protein</fullName>
    </submittedName>
</protein>
<keyword evidence="1" id="KW-0732">Signal</keyword>
<dbReference type="Pfam" id="PF20388">
    <property type="entry name" value="DUF6683"/>
    <property type="match status" value="1"/>
</dbReference>
<accession>A0ABQ3B8W6</accession>
<dbReference type="RefSeq" id="WP_189420356.1">
    <property type="nucleotide sequence ID" value="NZ_BMYZ01000003.1"/>
</dbReference>
<dbReference type="EMBL" id="BMYZ01000003">
    <property type="protein sequence ID" value="GGY84346.1"/>
    <property type="molecule type" value="Genomic_DNA"/>
</dbReference>
<dbReference type="InterPro" id="IPR046505">
    <property type="entry name" value="DUF6683"/>
</dbReference>
<feature type="chain" id="PRO_5045983627" evidence="1">
    <location>
        <begin position="31"/>
        <end position="236"/>
    </location>
</feature>
<name>A0ABQ3B8W6_9GAMM</name>
<dbReference type="Proteomes" id="UP000619761">
    <property type="component" value="Unassembled WGS sequence"/>
</dbReference>
<proteinExistence type="predicted"/>
<comment type="caution">
    <text evidence="2">The sequence shown here is derived from an EMBL/GenBank/DDBJ whole genome shotgun (WGS) entry which is preliminary data.</text>
</comment>
<evidence type="ECO:0000256" key="1">
    <source>
        <dbReference type="SAM" id="SignalP"/>
    </source>
</evidence>
<gene>
    <name evidence="2" type="ORF">GCM10011613_31590</name>
</gene>
<evidence type="ECO:0000313" key="3">
    <source>
        <dbReference type="Proteomes" id="UP000619761"/>
    </source>
</evidence>
<evidence type="ECO:0000313" key="2">
    <source>
        <dbReference type="EMBL" id="GGY84346.1"/>
    </source>
</evidence>
<feature type="signal peptide" evidence="1">
    <location>
        <begin position="1"/>
        <end position="30"/>
    </location>
</feature>
<reference evidence="3" key="1">
    <citation type="journal article" date="2019" name="Int. J. Syst. Evol. Microbiol.">
        <title>The Global Catalogue of Microorganisms (GCM) 10K type strain sequencing project: providing services to taxonomists for standard genome sequencing and annotation.</title>
        <authorList>
            <consortium name="The Broad Institute Genomics Platform"/>
            <consortium name="The Broad Institute Genome Sequencing Center for Infectious Disease"/>
            <person name="Wu L."/>
            <person name="Ma J."/>
        </authorList>
    </citation>
    <scope>NUCLEOTIDE SEQUENCE [LARGE SCALE GENOMIC DNA]</scope>
    <source>
        <strain evidence="3">KCTC 32239</strain>
    </source>
</reference>
<sequence>MDATINQFIRLIKTTVAVTLLYLINSSAHAQWLGADYATYGVPQVNYAANSFLNFSVLNNASGEAASSEVSTLAPRVGRSTTAADLAARYPGGAQAQLTQIFTESLTNFEQVAARLGLPKDDVAAALAAFLVGNYIAMKDTALPADEDFIALTKQLRASLASSHKFAKASPSQKRQAYEQLAMMGMFMTTAQMALTKTPNPQAQTHFQNHAKANLEQLLKRSADTLEIKGGQLNLH</sequence>